<reference evidence="1 2" key="1">
    <citation type="submission" date="2024-01" db="EMBL/GenBank/DDBJ databases">
        <title>Complete genome of Cladobotryum mycophilum ATHUM6906.</title>
        <authorList>
            <person name="Christinaki A.C."/>
            <person name="Myridakis A.I."/>
            <person name="Kouvelis V.N."/>
        </authorList>
    </citation>
    <scope>NUCLEOTIDE SEQUENCE [LARGE SCALE GENOMIC DNA]</scope>
    <source>
        <strain evidence="1 2">ATHUM6906</strain>
    </source>
</reference>
<proteinExistence type="predicted"/>
<evidence type="ECO:0000313" key="2">
    <source>
        <dbReference type="Proteomes" id="UP001338125"/>
    </source>
</evidence>
<protein>
    <submittedName>
        <fullName evidence="1">Uncharacterized protein</fullName>
    </submittedName>
</protein>
<name>A0ABR0SCT8_9HYPO</name>
<keyword evidence="2" id="KW-1185">Reference proteome</keyword>
<dbReference type="Proteomes" id="UP001338125">
    <property type="component" value="Unassembled WGS sequence"/>
</dbReference>
<dbReference type="EMBL" id="JAVFKD010000014">
    <property type="protein sequence ID" value="KAK5989969.1"/>
    <property type="molecule type" value="Genomic_DNA"/>
</dbReference>
<sequence length="358" mass="39937">MLPLKMFMGIEHSQRLNRWARPHRLIVPFTFLLFLCISTSFGLPPSAPETIPALYSEPQLPPRELEKNITYQRLVRAVGDPDFPSWDARVRTGRMLWCLMRNPGAVQSTWTFDDLERWGWDEIPMPDSVMGEWQAPLSGAYHELGITASHDSIHGFMHERSFLDDEGVEQQDSLGAFQNLVNGQDSSIVAGYNTSPASSLGSYLGHAPDPNEVPRLQKWSDVVALQWQKYAAGGTLKYIFRSNVANDNTKGMMRRAFLLAGKTSIPTYPGIDFVMDTNQGADENSPAAQQFYGLLGTLHGAGPAYLLAQHHSLFGGQKRITKIKVWAEVRAWPTDGSQGYDELVSSMLFFVEAVPTSS</sequence>
<organism evidence="1 2">
    <name type="scientific">Cladobotryum mycophilum</name>
    <dbReference type="NCBI Taxonomy" id="491253"/>
    <lineage>
        <taxon>Eukaryota</taxon>
        <taxon>Fungi</taxon>
        <taxon>Dikarya</taxon>
        <taxon>Ascomycota</taxon>
        <taxon>Pezizomycotina</taxon>
        <taxon>Sordariomycetes</taxon>
        <taxon>Hypocreomycetidae</taxon>
        <taxon>Hypocreales</taxon>
        <taxon>Hypocreaceae</taxon>
        <taxon>Cladobotryum</taxon>
    </lineage>
</organism>
<evidence type="ECO:0000313" key="1">
    <source>
        <dbReference type="EMBL" id="KAK5989969.1"/>
    </source>
</evidence>
<gene>
    <name evidence="1" type="ORF">PT974_08232</name>
</gene>
<comment type="caution">
    <text evidence="1">The sequence shown here is derived from an EMBL/GenBank/DDBJ whole genome shotgun (WGS) entry which is preliminary data.</text>
</comment>
<accession>A0ABR0SCT8</accession>